<evidence type="ECO:0000256" key="7">
    <source>
        <dbReference type="ARBA" id="ARBA00023180"/>
    </source>
</evidence>
<feature type="compositionally biased region" description="Low complexity" evidence="14">
    <location>
        <begin position="1076"/>
        <end position="1116"/>
    </location>
</feature>
<dbReference type="InterPro" id="IPR002495">
    <property type="entry name" value="Glyco_trans_8"/>
</dbReference>
<dbReference type="GO" id="GO:0046872">
    <property type="term" value="F:metal ion binding"/>
    <property type="evidence" value="ECO:0007669"/>
    <property type="project" value="UniProtKB-KW"/>
</dbReference>
<keyword evidence="5" id="KW-0479">Metal-binding</keyword>
<evidence type="ECO:0000256" key="12">
    <source>
        <dbReference type="ARBA" id="ARBA00052293"/>
    </source>
</evidence>
<dbReference type="STRING" id="66420.A0A194PFL5"/>
<organism evidence="15 16">
    <name type="scientific">Papilio xuthus</name>
    <name type="common">Asian swallowtail butterfly</name>
    <dbReference type="NCBI Taxonomy" id="66420"/>
    <lineage>
        <taxon>Eukaryota</taxon>
        <taxon>Metazoa</taxon>
        <taxon>Ecdysozoa</taxon>
        <taxon>Arthropoda</taxon>
        <taxon>Hexapoda</taxon>
        <taxon>Insecta</taxon>
        <taxon>Pterygota</taxon>
        <taxon>Neoptera</taxon>
        <taxon>Endopterygota</taxon>
        <taxon>Lepidoptera</taxon>
        <taxon>Glossata</taxon>
        <taxon>Ditrysia</taxon>
        <taxon>Papilionoidea</taxon>
        <taxon>Papilionidae</taxon>
        <taxon>Papilioninae</taxon>
        <taxon>Papilio</taxon>
    </lineage>
</organism>
<evidence type="ECO:0000256" key="3">
    <source>
        <dbReference type="ARBA" id="ARBA00022490"/>
    </source>
</evidence>
<evidence type="ECO:0000256" key="10">
    <source>
        <dbReference type="ARBA" id="ARBA00038934"/>
    </source>
</evidence>
<name>A0A194PFL5_PAPXU</name>
<accession>A0A194PFL5</accession>
<protein>
    <recommendedName>
        <fullName evidence="10">glycogenin glucosyltransferase</fullName>
        <ecNumber evidence="10">2.4.1.186</ecNumber>
    </recommendedName>
</protein>
<dbReference type="EMBL" id="KQ459606">
    <property type="protein sequence ID" value="KPI91818.1"/>
    <property type="molecule type" value="Genomic_DNA"/>
</dbReference>
<dbReference type="EC" id="2.4.1.186" evidence="10"/>
<feature type="compositionally biased region" description="Basic and acidic residues" evidence="14">
    <location>
        <begin position="1063"/>
        <end position="1075"/>
    </location>
</feature>
<comment type="catalytic activity">
    <reaction evidence="11">
        <text>[1,4-alpha-D-glucosyl](n)-L-tyrosyl-[glycogenin] + UDP-alpha-D-glucose = [1,4-alpha-D-glucosyl](n+1)-L-tyrosyl-[glycogenin] + UDP + H(+)</text>
        <dbReference type="Rhea" id="RHEA:56560"/>
        <dbReference type="Rhea" id="RHEA-COMP:14606"/>
        <dbReference type="Rhea" id="RHEA-COMP:14607"/>
        <dbReference type="ChEBI" id="CHEBI:15378"/>
        <dbReference type="ChEBI" id="CHEBI:58223"/>
        <dbReference type="ChEBI" id="CHEBI:58885"/>
        <dbReference type="ChEBI" id="CHEBI:140574"/>
        <dbReference type="EC" id="2.4.1.186"/>
    </reaction>
</comment>
<keyword evidence="8" id="KW-0464">Manganese</keyword>
<evidence type="ECO:0000313" key="15">
    <source>
        <dbReference type="EMBL" id="KPI91818.1"/>
    </source>
</evidence>
<evidence type="ECO:0000256" key="1">
    <source>
        <dbReference type="ARBA" id="ARBA00001936"/>
    </source>
</evidence>
<comment type="catalytic activity">
    <reaction evidence="12">
        <text>L-tyrosyl-[glycogenin] + UDP-alpha-D-glucose = alpha-D-glucosyl-L-tyrosyl-[glycogenin] + UDP + H(+)</text>
        <dbReference type="Rhea" id="RHEA:23360"/>
        <dbReference type="Rhea" id="RHEA-COMP:14604"/>
        <dbReference type="Rhea" id="RHEA-COMP:14605"/>
        <dbReference type="ChEBI" id="CHEBI:15378"/>
        <dbReference type="ChEBI" id="CHEBI:46858"/>
        <dbReference type="ChEBI" id="CHEBI:58223"/>
        <dbReference type="ChEBI" id="CHEBI:58885"/>
        <dbReference type="ChEBI" id="CHEBI:140573"/>
        <dbReference type="EC" id="2.4.1.186"/>
    </reaction>
</comment>
<evidence type="ECO:0000313" key="16">
    <source>
        <dbReference type="Proteomes" id="UP000053268"/>
    </source>
</evidence>
<sequence>MCLFMNEEDMKSKSIISAGHRAWVTLATNDSYGLGALVLAHSLRRAGSTYPAVVLITPSVTDAMRERLSAVFAEVVVVDVLDSGDAAHLALLQRPELGITFTKIHCWNLTQYEKCVFLDADTLVVQNCDELFEREELSAAPDVGWPDCFNSGVFVYRPLAETFASLVTFAQERGSFDGGDQGLLNSYFSDWAHGDINKHLPFLYNVTSAAFYSYLPALKHYGQNLKIIHFIGAAKPWLQQFNWQSRSVDAPDHLRELLQQWWDIFVSQVHPLLDTTMVEVEDVPTTLVLPEESIFTFSEPRSEYICYKPTLNPESEFYWHRPEAQIPETEIIVPPIDMTQFHDPWDIYQGHMREPTDETKSNRSYHQEEEIIRHVWAQPAMQQFQHFTEPHHKQIHEARYHETHHNQSHDYGIHGQEISHVEWHNNQPQHSESHHIEQQDRENIQNYTHHSEHHYTQHVDAWHTKPNAEIHEEDNTTQHSWPQPHSTENYNIQDYYENKHYDGHQNDYQSYDKQIESHSNFSYNQQSFHHSVDPKYPNTPTELYQQSYQEYSNSQISDHSQSQSTYHQGATPSYDQNSPSLGYHSMHQHEHSQSHHHENEKDFCNQQERPDSSYTSDQPSHIKDTPESQNIQNHLSHHYEQIDQLTQPLRKRIEYAYYVHLDHEKERIRQIEKLKELVTEKVTNGHGSESEIDDFEDFIIPRHPYDGFYLRHRMTIDSRGRKICTHEIPPTPSPSPSISPPESPVYFDAESELLSPEDTYVDSDDRLHSGVAGNLARVSPGDVGTQREALDELTRRQGWEAGNIDYMGADSFANIWAKISQTLSQPPASAPKEPTPPPVAPQVEATEVSQSEVPPSPAAEEPKAELPVVSDQSQEVPLNADETSKVIEPVGTAPPTGESVPLTTSETAPLAIPEPSLEPAVETVSEASAVVSKSSSQVIETPSEKAEPTSQNLEPVPQEAEPSPVEAVEAPIAKETAPTAEAAIPDAAASEKATIPVETADIPVESSIPETPEIPVPVVEAVLAEKEIPAEETVKIDEIPAPVLEASSVEIAKSESELGAAEEAPKEQKTEEKVVDVTTKVPAEVPAEALPTEKPAAAPETPAATEAPSTPTVTEAVPPKPVDIPLTGATDSPPLANTPSKEDVTADPAAKSEARRKPAGKLRLHPPAVADPLPTPDSELEDADTLAQSIIASELRTPTVTSPSPALRSPVSPPPPKQEKRLSADETQLPTPPVGAVSLSQIGVKPAKEKPTTAAQIESSLADKPAPTSPTLPTEPKAPAEAPKKKVVKKVVKKETAASGDAPVPPPRKKEKKPKEK</sequence>
<dbReference type="GO" id="GO:0005978">
    <property type="term" value="P:glycogen biosynthetic process"/>
    <property type="evidence" value="ECO:0007669"/>
    <property type="project" value="UniProtKB-KW"/>
</dbReference>
<dbReference type="CDD" id="cd02537">
    <property type="entry name" value="GT8_Glycogenin"/>
    <property type="match status" value="1"/>
</dbReference>
<gene>
    <name evidence="15" type="ORF">RR46_15322</name>
</gene>
<evidence type="ECO:0000256" key="14">
    <source>
        <dbReference type="SAM" id="MobiDB-lite"/>
    </source>
</evidence>
<feature type="region of interest" description="Disordered" evidence="14">
    <location>
        <begin position="824"/>
        <end position="966"/>
    </location>
</feature>
<feature type="compositionally biased region" description="Basic residues" evidence="14">
    <location>
        <begin position="1307"/>
        <end position="1317"/>
    </location>
</feature>
<dbReference type="Gene3D" id="3.90.550.10">
    <property type="entry name" value="Spore Coat Polysaccharide Biosynthesis Protein SpsA, Chain A"/>
    <property type="match status" value="1"/>
</dbReference>
<feature type="compositionally biased region" description="Low complexity" evidence="14">
    <location>
        <begin position="841"/>
        <end position="853"/>
    </location>
</feature>
<evidence type="ECO:0000256" key="5">
    <source>
        <dbReference type="ARBA" id="ARBA00022723"/>
    </source>
</evidence>
<comment type="subcellular location">
    <subcellularLocation>
        <location evidence="2">Cytoplasm</location>
    </subcellularLocation>
</comment>
<evidence type="ECO:0000256" key="6">
    <source>
        <dbReference type="ARBA" id="ARBA00023056"/>
    </source>
</evidence>
<evidence type="ECO:0000256" key="8">
    <source>
        <dbReference type="ARBA" id="ARBA00023211"/>
    </source>
</evidence>
<keyword evidence="7" id="KW-0325">Glycoprotein</keyword>
<comment type="cofactor">
    <cofactor evidence="1">
        <name>Mn(2+)</name>
        <dbReference type="ChEBI" id="CHEBI:29035"/>
    </cofactor>
</comment>
<comment type="similarity">
    <text evidence="9">Belongs to the glycosyltransferase 8 family. Glycogenin subfamily.</text>
</comment>
<dbReference type="SUPFAM" id="SSF53448">
    <property type="entry name" value="Nucleotide-diphospho-sugar transferases"/>
    <property type="match status" value="1"/>
</dbReference>
<comment type="function">
    <text evidence="13">Self-glucosylating initiator of glycogen synthesis. It catalyzes the formation of a short alpha (1,4)-glucosyl chain covalently attached via a glucose 1-O-tyrosyl linkage to internal tyrosine residues and these chains act as primers for the elongation reaction catalyzed by glycogen synthase.</text>
</comment>
<keyword evidence="16" id="KW-1185">Reference proteome</keyword>
<dbReference type="InterPro" id="IPR029044">
    <property type="entry name" value="Nucleotide-diphossugar_trans"/>
</dbReference>
<evidence type="ECO:0000256" key="13">
    <source>
        <dbReference type="ARBA" id="ARBA00057883"/>
    </source>
</evidence>
<dbReference type="GO" id="GO:0008466">
    <property type="term" value="F:glycogenin glucosyltransferase activity"/>
    <property type="evidence" value="ECO:0007669"/>
    <property type="project" value="UniProtKB-EC"/>
</dbReference>
<dbReference type="GO" id="GO:0005737">
    <property type="term" value="C:cytoplasm"/>
    <property type="evidence" value="ECO:0007669"/>
    <property type="project" value="UniProtKB-SubCell"/>
</dbReference>
<evidence type="ECO:0000256" key="4">
    <source>
        <dbReference type="ARBA" id="ARBA00022679"/>
    </source>
</evidence>
<keyword evidence="4" id="KW-0808">Transferase</keyword>
<feature type="region of interest" description="Disordered" evidence="14">
    <location>
        <begin position="550"/>
        <end position="627"/>
    </location>
</feature>
<dbReference type="Proteomes" id="UP000053268">
    <property type="component" value="Unassembled WGS sequence"/>
</dbReference>
<evidence type="ECO:0000256" key="9">
    <source>
        <dbReference type="ARBA" id="ARBA00038162"/>
    </source>
</evidence>
<dbReference type="Pfam" id="PF01501">
    <property type="entry name" value="Glyco_transf_8"/>
    <property type="match status" value="1"/>
</dbReference>
<proteinExistence type="inferred from homology"/>
<dbReference type="FunFam" id="3.90.550.10:FF:000092">
    <property type="entry name" value="Glycogenin 2"/>
    <property type="match status" value="1"/>
</dbReference>
<evidence type="ECO:0000256" key="2">
    <source>
        <dbReference type="ARBA" id="ARBA00004496"/>
    </source>
</evidence>
<keyword evidence="3" id="KW-0963">Cytoplasm</keyword>
<feature type="compositionally biased region" description="Low complexity" evidence="14">
    <location>
        <begin position="918"/>
        <end position="938"/>
    </location>
</feature>
<keyword evidence="6" id="KW-0320">Glycogen biosynthesis</keyword>
<dbReference type="InterPro" id="IPR050587">
    <property type="entry name" value="GNT1/Glycosyltrans_8"/>
</dbReference>
<feature type="compositionally biased region" description="Basic and acidic residues" evidence="14">
    <location>
        <begin position="587"/>
        <end position="611"/>
    </location>
</feature>
<feature type="compositionally biased region" description="Polar residues" evidence="14">
    <location>
        <begin position="1186"/>
        <end position="1201"/>
    </location>
</feature>
<dbReference type="PANTHER" id="PTHR11183">
    <property type="entry name" value="GLYCOGENIN SUBFAMILY MEMBER"/>
    <property type="match status" value="1"/>
</dbReference>
<feature type="compositionally biased region" description="Low complexity" evidence="14">
    <location>
        <begin position="954"/>
        <end position="966"/>
    </location>
</feature>
<evidence type="ECO:0000256" key="11">
    <source>
        <dbReference type="ARBA" id="ARBA00050886"/>
    </source>
</evidence>
<feature type="region of interest" description="Disordered" evidence="14">
    <location>
        <begin position="1053"/>
        <end position="1317"/>
    </location>
</feature>
<feature type="compositionally biased region" description="Basic and acidic residues" evidence="14">
    <location>
        <begin position="1140"/>
        <end position="1156"/>
    </location>
</feature>
<reference evidence="15 16" key="1">
    <citation type="journal article" date="2015" name="Nat. Commun.">
        <title>Outbred genome sequencing and CRISPR/Cas9 gene editing in butterflies.</title>
        <authorList>
            <person name="Li X."/>
            <person name="Fan D."/>
            <person name="Zhang W."/>
            <person name="Liu G."/>
            <person name="Zhang L."/>
            <person name="Zhao L."/>
            <person name="Fang X."/>
            <person name="Chen L."/>
            <person name="Dong Y."/>
            <person name="Chen Y."/>
            <person name="Ding Y."/>
            <person name="Zhao R."/>
            <person name="Feng M."/>
            <person name="Zhu Y."/>
            <person name="Feng Y."/>
            <person name="Jiang X."/>
            <person name="Zhu D."/>
            <person name="Xiang H."/>
            <person name="Feng X."/>
            <person name="Li S."/>
            <person name="Wang J."/>
            <person name="Zhang G."/>
            <person name="Kronforst M.R."/>
            <person name="Wang W."/>
        </authorList>
    </citation>
    <scope>NUCLEOTIDE SEQUENCE [LARGE SCALE GENOMIC DNA]</scope>
    <source>
        <strain evidence="15">Ya'a_city_454_Px</strain>
        <tissue evidence="15">Whole body</tissue>
    </source>
</reference>
<feature type="compositionally biased region" description="Polar residues" evidence="14">
    <location>
        <begin position="558"/>
        <end position="580"/>
    </location>
</feature>